<dbReference type="Proteomes" id="UP000006906">
    <property type="component" value="Chromosome 4"/>
</dbReference>
<reference evidence="3 4" key="1">
    <citation type="journal article" date="2007" name="Science">
        <title>The Chlamydomonas genome reveals the evolution of key animal and plant functions.</title>
        <authorList>
            <person name="Merchant S.S."/>
            <person name="Prochnik S.E."/>
            <person name="Vallon O."/>
            <person name="Harris E.H."/>
            <person name="Karpowicz S.J."/>
            <person name="Witman G.B."/>
            <person name="Terry A."/>
            <person name="Salamov A."/>
            <person name="Fritz-Laylin L.K."/>
            <person name="Marechal-Drouard L."/>
            <person name="Marshall W.F."/>
            <person name="Qu L.H."/>
            <person name="Nelson D.R."/>
            <person name="Sanderfoot A.A."/>
            <person name="Spalding M.H."/>
            <person name="Kapitonov V.V."/>
            <person name="Ren Q."/>
            <person name="Ferris P."/>
            <person name="Lindquist E."/>
            <person name="Shapiro H."/>
            <person name="Lucas S.M."/>
            <person name="Grimwood J."/>
            <person name="Schmutz J."/>
            <person name="Cardol P."/>
            <person name="Cerutti H."/>
            <person name="Chanfreau G."/>
            <person name="Chen C.L."/>
            <person name="Cognat V."/>
            <person name="Croft M.T."/>
            <person name="Dent R."/>
            <person name="Dutcher S."/>
            <person name="Fernandez E."/>
            <person name="Fukuzawa H."/>
            <person name="Gonzalez-Ballester D."/>
            <person name="Gonzalez-Halphen D."/>
            <person name="Hallmann A."/>
            <person name="Hanikenne M."/>
            <person name="Hippler M."/>
            <person name="Inwood W."/>
            <person name="Jabbari K."/>
            <person name="Kalanon M."/>
            <person name="Kuras R."/>
            <person name="Lefebvre P.A."/>
            <person name="Lemaire S.D."/>
            <person name="Lobanov A.V."/>
            <person name="Lohr M."/>
            <person name="Manuell A."/>
            <person name="Meier I."/>
            <person name="Mets L."/>
            <person name="Mittag M."/>
            <person name="Mittelmeier T."/>
            <person name="Moroney J.V."/>
            <person name="Moseley J."/>
            <person name="Napoli C."/>
            <person name="Nedelcu A.M."/>
            <person name="Niyogi K."/>
            <person name="Novoselov S.V."/>
            <person name="Paulsen I.T."/>
            <person name="Pazour G."/>
            <person name="Purton S."/>
            <person name="Ral J.P."/>
            <person name="Riano-Pachon D.M."/>
            <person name="Riekhof W."/>
            <person name="Rymarquis L."/>
            <person name="Schroda M."/>
            <person name="Stern D."/>
            <person name="Umen J."/>
            <person name="Willows R."/>
            <person name="Wilson N."/>
            <person name="Zimmer S.L."/>
            <person name="Allmer J."/>
            <person name="Balk J."/>
            <person name="Bisova K."/>
            <person name="Chen C.J."/>
            <person name="Elias M."/>
            <person name="Gendler K."/>
            <person name="Hauser C."/>
            <person name="Lamb M.R."/>
            <person name="Ledford H."/>
            <person name="Long J.C."/>
            <person name="Minagawa J."/>
            <person name="Page M.D."/>
            <person name="Pan J."/>
            <person name="Pootakham W."/>
            <person name="Roje S."/>
            <person name="Rose A."/>
            <person name="Stahlberg E."/>
            <person name="Terauchi A.M."/>
            <person name="Yang P."/>
            <person name="Ball S."/>
            <person name="Bowler C."/>
            <person name="Dieckmann C.L."/>
            <person name="Gladyshev V.N."/>
            <person name="Green P."/>
            <person name="Jorgensen R."/>
            <person name="Mayfield S."/>
            <person name="Mueller-Roeber B."/>
            <person name="Rajamani S."/>
            <person name="Sayre R.T."/>
            <person name="Brokstein P."/>
            <person name="Dubchak I."/>
            <person name="Goodstein D."/>
            <person name="Hornick L."/>
            <person name="Huang Y.W."/>
            <person name="Jhaveri J."/>
            <person name="Luo Y."/>
            <person name="Martinez D."/>
            <person name="Ngau W.C."/>
            <person name="Otillar B."/>
            <person name="Poliakov A."/>
            <person name="Porter A."/>
            <person name="Szajkowski L."/>
            <person name="Werner G."/>
            <person name="Zhou K."/>
            <person name="Grigoriev I.V."/>
            <person name="Rokhsar D.S."/>
            <person name="Grossman A.R."/>
        </authorList>
    </citation>
    <scope>NUCLEOTIDE SEQUENCE [LARGE SCALE GENOMIC DNA]</scope>
    <source>
        <strain evidence="4">CC-503</strain>
    </source>
</reference>
<dbReference type="RefSeq" id="XP_042924961.1">
    <property type="nucleotide sequence ID" value="XM_043061703.1"/>
</dbReference>
<accession>A0A2K3DTA2</accession>
<dbReference type="EMBL" id="CM008965">
    <property type="protein sequence ID" value="PNW83759.1"/>
    <property type="molecule type" value="Genomic_DNA"/>
</dbReference>
<keyword evidence="2" id="KW-0812">Transmembrane</keyword>
<gene>
    <name evidence="3" type="ORF">CHLRE_04g216550v5</name>
</gene>
<keyword evidence="4" id="KW-1185">Reference proteome</keyword>
<evidence type="ECO:0000256" key="2">
    <source>
        <dbReference type="SAM" id="Phobius"/>
    </source>
</evidence>
<evidence type="ECO:0000256" key="1">
    <source>
        <dbReference type="SAM" id="MobiDB-lite"/>
    </source>
</evidence>
<name>A0A2K3DTA2_CHLRE</name>
<evidence type="ECO:0000313" key="4">
    <source>
        <dbReference type="Proteomes" id="UP000006906"/>
    </source>
</evidence>
<feature type="region of interest" description="Disordered" evidence="1">
    <location>
        <begin position="18"/>
        <end position="38"/>
    </location>
</feature>
<dbReference type="KEGG" id="cre:CHLRE_04g216550v5"/>
<organism evidence="3 4">
    <name type="scientific">Chlamydomonas reinhardtii</name>
    <name type="common">Chlamydomonas smithii</name>
    <dbReference type="NCBI Taxonomy" id="3055"/>
    <lineage>
        <taxon>Eukaryota</taxon>
        <taxon>Viridiplantae</taxon>
        <taxon>Chlorophyta</taxon>
        <taxon>core chlorophytes</taxon>
        <taxon>Chlorophyceae</taxon>
        <taxon>CS clade</taxon>
        <taxon>Chlamydomonadales</taxon>
        <taxon>Chlamydomonadaceae</taxon>
        <taxon>Chlamydomonas</taxon>
    </lineage>
</organism>
<sequence>MPAPEVCLDFPLLSEQRSNGSKYAAGPDPEVVSGSSDAPSLPVARQVARSQDGLRAVACVPLQMTHEGFLASPDDDGLRALDARLPREVLADILESLNAAARSHAAASALVFTTLMVATAALAALVLVPYELYKGRKRLAALEDTIKSLNQRYSQYGILLRRRTLPAGAVAAAAVSSGRARPTAAAAAAVADSSVYSYSDSAFHSAYSGAGGFDDGPAGPMAGAGDEVFGAGGGSAGGVLPPAGGSGSWDVELQVLY</sequence>
<dbReference type="GeneID" id="5728648"/>
<dbReference type="AlphaFoldDB" id="A0A2K3DTA2"/>
<feature type="transmembrane region" description="Helical" evidence="2">
    <location>
        <begin position="105"/>
        <end position="128"/>
    </location>
</feature>
<dbReference type="ExpressionAtlas" id="A0A2K3DTA2">
    <property type="expression patterns" value="baseline and differential"/>
</dbReference>
<proteinExistence type="predicted"/>
<keyword evidence="2" id="KW-0472">Membrane</keyword>
<dbReference type="Gramene" id="PNW83759">
    <property type="protein sequence ID" value="PNW83759"/>
    <property type="gene ID" value="CHLRE_04g216550v5"/>
</dbReference>
<dbReference type="InParanoid" id="A0A2K3DTA2"/>
<dbReference type="OrthoDB" id="10553626at2759"/>
<evidence type="ECO:0000313" key="3">
    <source>
        <dbReference type="EMBL" id="PNW83759.1"/>
    </source>
</evidence>
<protein>
    <submittedName>
        <fullName evidence="3">Uncharacterized protein</fullName>
    </submittedName>
</protein>
<keyword evidence="2" id="KW-1133">Transmembrane helix</keyword>